<proteinExistence type="predicted"/>
<dbReference type="AlphaFoldDB" id="A0AB37U8G8"/>
<name>A0AB37U8G8_9CYAN</name>
<dbReference type="Proteomes" id="UP000282574">
    <property type="component" value="Unassembled WGS sequence"/>
</dbReference>
<evidence type="ECO:0000313" key="3">
    <source>
        <dbReference type="Proteomes" id="UP000282574"/>
    </source>
</evidence>
<evidence type="ECO:0000259" key="1">
    <source>
        <dbReference type="PROSITE" id="PS51186"/>
    </source>
</evidence>
<accession>A0AB37U8G8</accession>
<dbReference type="PANTHER" id="PTHR43072">
    <property type="entry name" value="N-ACETYLTRANSFERASE"/>
    <property type="match status" value="1"/>
</dbReference>
<dbReference type="EMBL" id="RSCK01000151">
    <property type="protein sequence ID" value="RUT00137.1"/>
    <property type="molecule type" value="Genomic_DNA"/>
</dbReference>
<dbReference type="PROSITE" id="PS51186">
    <property type="entry name" value="GNAT"/>
    <property type="match status" value="1"/>
</dbReference>
<dbReference type="SUPFAM" id="SSF55729">
    <property type="entry name" value="Acyl-CoA N-acyltransferases (Nat)"/>
    <property type="match status" value="1"/>
</dbReference>
<sequence length="166" mass="18532">MDLLIREAQLEDAEAIVSILNPIIKAGVYTALSTPFSVEAEREFILNFPPRGIFHVAVCEHTQKVVGFQNTEPFATYTRAFDHVGVIGTYVELCYRRQGIGRSLFQATFEAALGKGYEKLSAFVRADNIASLAAYLSQGFRIIGTAHRQAKINGKYVDEILIERFL</sequence>
<feature type="domain" description="N-acetyltransferase" evidence="1">
    <location>
        <begin position="3"/>
        <end position="163"/>
    </location>
</feature>
<evidence type="ECO:0000313" key="2">
    <source>
        <dbReference type="EMBL" id="RUT00137.1"/>
    </source>
</evidence>
<comment type="caution">
    <text evidence="2">The sequence shown here is derived from an EMBL/GenBank/DDBJ whole genome shotgun (WGS) entry which is preliminary data.</text>
</comment>
<dbReference type="RefSeq" id="WP_106169589.1">
    <property type="nucleotide sequence ID" value="NZ_JAVKZF010000004.1"/>
</dbReference>
<dbReference type="Gene3D" id="3.40.630.30">
    <property type="match status" value="1"/>
</dbReference>
<protein>
    <submittedName>
        <fullName evidence="2">GNAT family acetyltransferase</fullName>
    </submittedName>
</protein>
<dbReference type="InterPro" id="IPR000182">
    <property type="entry name" value="GNAT_dom"/>
</dbReference>
<dbReference type="InterPro" id="IPR016181">
    <property type="entry name" value="Acyl_CoA_acyltransferase"/>
</dbReference>
<reference evidence="2 3" key="1">
    <citation type="journal article" date="2019" name="Genome Biol. Evol.">
        <title>Day and night: Metabolic profiles and evolutionary relationships of six axenic non-marine cyanobacteria.</title>
        <authorList>
            <person name="Will S.E."/>
            <person name="Henke P."/>
            <person name="Boedeker C."/>
            <person name="Huang S."/>
            <person name="Brinkmann H."/>
            <person name="Rohde M."/>
            <person name="Jarek M."/>
            <person name="Friedl T."/>
            <person name="Seufert S."/>
            <person name="Schumacher M."/>
            <person name="Overmann J."/>
            <person name="Neumann-Schaal M."/>
            <person name="Petersen J."/>
        </authorList>
    </citation>
    <scope>NUCLEOTIDE SEQUENCE [LARGE SCALE GENOMIC DNA]</scope>
    <source>
        <strain evidence="2 3">SAG 39.79</strain>
    </source>
</reference>
<gene>
    <name evidence="2" type="ORF">DSM107010_68560</name>
</gene>
<dbReference type="Pfam" id="PF00583">
    <property type="entry name" value="Acetyltransf_1"/>
    <property type="match status" value="1"/>
</dbReference>
<keyword evidence="3" id="KW-1185">Reference proteome</keyword>
<organism evidence="2 3">
    <name type="scientific">Chroococcidiopsis cubana SAG 39.79</name>
    <dbReference type="NCBI Taxonomy" id="388085"/>
    <lineage>
        <taxon>Bacteria</taxon>
        <taxon>Bacillati</taxon>
        <taxon>Cyanobacteriota</taxon>
        <taxon>Cyanophyceae</taxon>
        <taxon>Chroococcidiopsidales</taxon>
        <taxon>Chroococcidiopsidaceae</taxon>
        <taxon>Chroococcidiopsis</taxon>
    </lineage>
</organism>
<dbReference type="GO" id="GO:0016747">
    <property type="term" value="F:acyltransferase activity, transferring groups other than amino-acyl groups"/>
    <property type="evidence" value="ECO:0007669"/>
    <property type="project" value="InterPro"/>
</dbReference>